<evidence type="ECO:0000256" key="1">
    <source>
        <dbReference type="ARBA" id="ARBA00005854"/>
    </source>
</evidence>
<dbReference type="Pfam" id="PF00389">
    <property type="entry name" value="2-Hacid_dh"/>
    <property type="match status" value="1"/>
</dbReference>
<comment type="similarity">
    <text evidence="1 4">Belongs to the D-isomer specific 2-hydroxyacid dehydrogenase family.</text>
</comment>
<keyword evidence="3" id="KW-0520">NAD</keyword>
<dbReference type="InterPro" id="IPR029753">
    <property type="entry name" value="D-isomer_DH_CS"/>
</dbReference>
<dbReference type="GO" id="GO:0051287">
    <property type="term" value="F:NAD binding"/>
    <property type="evidence" value="ECO:0007669"/>
    <property type="project" value="InterPro"/>
</dbReference>
<dbReference type="OrthoDB" id="34275at2157"/>
<protein>
    <submittedName>
        <fullName evidence="7">Hydroxyacid dehydrogenase</fullName>
    </submittedName>
</protein>
<organism evidence="7 8">
    <name type="scientific">Halorubrum halodurans</name>
    <dbReference type="NCBI Taxonomy" id="1383851"/>
    <lineage>
        <taxon>Archaea</taxon>
        <taxon>Methanobacteriati</taxon>
        <taxon>Methanobacteriota</taxon>
        <taxon>Stenosarchaea group</taxon>
        <taxon>Halobacteria</taxon>
        <taxon>Halobacteriales</taxon>
        <taxon>Haloferacaceae</taxon>
        <taxon>Halorubrum</taxon>
    </lineage>
</organism>
<evidence type="ECO:0000256" key="4">
    <source>
        <dbReference type="RuleBase" id="RU003719"/>
    </source>
</evidence>
<dbReference type="PANTHER" id="PTHR42789:SF1">
    <property type="entry name" value="D-ISOMER SPECIFIC 2-HYDROXYACID DEHYDROGENASE FAMILY PROTEIN (AFU_ORTHOLOGUE AFUA_6G10090)"/>
    <property type="match status" value="1"/>
</dbReference>
<evidence type="ECO:0000256" key="3">
    <source>
        <dbReference type="ARBA" id="ARBA00023027"/>
    </source>
</evidence>
<keyword evidence="2 4" id="KW-0560">Oxidoreductase</keyword>
<proteinExistence type="inferred from homology"/>
<name>A0A256IR81_9EURY</name>
<feature type="domain" description="D-isomer specific 2-hydroxyacid dehydrogenase catalytic" evidence="5">
    <location>
        <begin position="32"/>
        <end position="315"/>
    </location>
</feature>
<dbReference type="GO" id="GO:0016616">
    <property type="term" value="F:oxidoreductase activity, acting on the CH-OH group of donors, NAD or NADP as acceptor"/>
    <property type="evidence" value="ECO:0007669"/>
    <property type="project" value="InterPro"/>
</dbReference>
<evidence type="ECO:0000313" key="8">
    <source>
        <dbReference type="Proteomes" id="UP000216308"/>
    </source>
</evidence>
<keyword evidence="8" id="KW-1185">Reference proteome</keyword>
<evidence type="ECO:0000259" key="5">
    <source>
        <dbReference type="Pfam" id="PF00389"/>
    </source>
</evidence>
<dbReference type="PROSITE" id="PS00671">
    <property type="entry name" value="D_2_HYDROXYACID_DH_3"/>
    <property type="match status" value="1"/>
</dbReference>
<dbReference type="Gene3D" id="3.40.50.720">
    <property type="entry name" value="NAD(P)-binding Rossmann-like Domain"/>
    <property type="match status" value="2"/>
</dbReference>
<evidence type="ECO:0000313" key="7">
    <source>
        <dbReference type="EMBL" id="OYR59025.1"/>
    </source>
</evidence>
<feature type="domain" description="D-isomer specific 2-hydroxyacid dehydrogenase NAD-binding" evidence="6">
    <location>
        <begin position="109"/>
        <end position="283"/>
    </location>
</feature>
<dbReference type="SUPFAM" id="SSF52283">
    <property type="entry name" value="Formate/glycerate dehydrogenase catalytic domain-like"/>
    <property type="match status" value="1"/>
</dbReference>
<dbReference type="SUPFAM" id="SSF51735">
    <property type="entry name" value="NAD(P)-binding Rossmann-fold domains"/>
    <property type="match status" value="1"/>
</dbReference>
<comment type="caution">
    <text evidence="7">The sequence shown here is derived from an EMBL/GenBank/DDBJ whole genome shotgun (WGS) entry which is preliminary data.</text>
</comment>
<dbReference type="EMBL" id="NHPJ01000014">
    <property type="protein sequence ID" value="OYR59025.1"/>
    <property type="molecule type" value="Genomic_DNA"/>
</dbReference>
<evidence type="ECO:0000256" key="2">
    <source>
        <dbReference type="ARBA" id="ARBA00023002"/>
    </source>
</evidence>
<dbReference type="PANTHER" id="PTHR42789">
    <property type="entry name" value="D-ISOMER SPECIFIC 2-HYDROXYACID DEHYDROGENASE FAMILY PROTEIN (AFU_ORTHOLOGUE AFUA_6G10090)"/>
    <property type="match status" value="1"/>
</dbReference>
<dbReference type="AlphaFoldDB" id="A0A256IR81"/>
<dbReference type="InterPro" id="IPR050857">
    <property type="entry name" value="D-2-hydroxyacid_DH"/>
</dbReference>
<dbReference type="Pfam" id="PF02826">
    <property type="entry name" value="2-Hacid_dh_C"/>
    <property type="match status" value="1"/>
</dbReference>
<gene>
    <name evidence="7" type="ORF">DJ70_01485</name>
</gene>
<evidence type="ECO:0000259" key="6">
    <source>
        <dbReference type="Pfam" id="PF02826"/>
    </source>
</evidence>
<dbReference type="RefSeq" id="WP_094529521.1">
    <property type="nucleotide sequence ID" value="NZ_NHPJ01000014.1"/>
</dbReference>
<dbReference type="CDD" id="cd12173">
    <property type="entry name" value="PGDH_4"/>
    <property type="match status" value="1"/>
</dbReference>
<dbReference type="InterPro" id="IPR036291">
    <property type="entry name" value="NAD(P)-bd_dom_sf"/>
</dbReference>
<dbReference type="InterPro" id="IPR006140">
    <property type="entry name" value="D-isomer_DH_NAD-bd"/>
</dbReference>
<sequence>MTRRWSVLLPPTIDPVGPESLADIADCTSRADYADEDELLADVDRYDAIVTRTRPVTAELIDAADRLTVIAKHGTGVDNVDIDAATDRGVIVANTPGENTNSVAEHAVTLLLAARRNVVRADRATREGDWRRADFRGRDLSGRTLGLFGAGNAGRRVATLLSGFGVSCVAFDPYVDPADLPETVSLVDDPIDLFERADDVSVHAPLTDETYHAVGAEEIGALPADAVLVNTARGGVVDEDALVAALREGTIAGAGVDVYETEPPEPDDPLLECDSAVFTQHNAGVSRDALENMSRAAAGIVRTVHEGGVPETTLNPDALE</sequence>
<reference evidence="7 8" key="1">
    <citation type="journal article" date="2014" name="Front. Microbiol.">
        <title>Population and genomic analysis of the genus Halorubrum.</title>
        <authorList>
            <person name="Fullmer M.S."/>
            <person name="Soucy S.M."/>
            <person name="Swithers K.S."/>
            <person name="Makkay A.M."/>
            <person name="Wheeler R."/>
            <person name="Ventosa A."/>
            <person name="Gogarten J.P."/>
            <person name="Papke R.T."/>
        </authorList>
    </citation>
    <scope>NUCLEOTIDE SEQUENCE [LARGE SCALE GENOMIC DNA]</scope>
    <source>
        <strain evidence="7 8">Cb34</strain>
    </source>
</reference>
<dbReference type="InterPro" id="IPR006139">
    <property type="entry name" value="D-isomer_2_OHA_DH_cat_dom"/>
</dbReference>
<dbReference type="Proteomes" id="UP000216308">
    <property type="component" value="Unassembled WGS sequence"/>
</dbReference>
<accession>A0A256IR81</accession>